<dbReference type="SUPFAM" id="SSF158504">
    <property type="entry name" value="BH2638-like"/>
    <property type="match status" value="1"/>
</dbReference>
<reference evidence="3" key="1">
    <citation type="submission" date="2017-04" db="EMBL/GenBank/DDBJ databases">
        <authorList>
            <person name="Varghese N."/>
            <person name="Submissions S."/>
        </authorList>
    </citation>
    <scope>NUCLEOTIDE SEQUENCE [LARGE SCALE GENOMIC DNA]</scope>
    <source>
        <strain evidence="3">DSM 21500</strain>
    </source>
</reference>
<dbReference type="PIRSF" id="PIRSF037260">
    <property type="entry name" value="UPF0223"/>
    <property type="match status" value="1"/>
</dbReference>
<dbReference type="Gene3D" id="1.10.220.80">
    <property type="entry name" value="BH2638-like"/>
    <property type="match status" value="1"/>
</dbReference>
<comment type="similarity">
    <text evidence="1">Belongs to the UPF0223 family.</text>
</comment>
<dbReference type="HAMAP" id="MF_01041">
    <property type="entry name" value="UPF0223"/>
    <property type="match status" value="1"/>
</dbReference>
<accession>A0A1W1Y425</accession>
<organism evidence="2 3">
    <name type="scientific">Aerococcus suis</name>
    <dbReference type="NCBI Taxonomy" id="371602"/>
    <lineage>
        <taxon>Bacteria</taxon>
        <taxon>Bacillati</taxon>
        <taxon>Bacillota</taxon>
        <taxon>Bacilli</taxon>
        <taxon>Lactobacillales</taxon>
        <taxon>Aerococcaceae</taxon>
        <taxon>Aerococcus</taxon>
    </lineage>
</organism>
<sequence length="91" mass="10608">MPNYTYPIDEAWTTEEISTVVTFFSKIEQAYERGVNREALLAAYREFKEIVPSKMEEKQLDKQFSKVSGYAIYPTIKKAKEETAKTIKMTK</sequence>
<dbReference type="InterPro" id="IPR007920">
    <property type="entry name" value="UPF0223"/>
</dbReference>
<evidence type="ECO:0000313" key="3">
    <source>
        <dbReference type="Proteomes" id="UP000243884"/>
    </source>
</evidence>
<name>A0A1W1Y425_9LACT</name>
<dbReference type="RefSeq" id="WP_084097826.1">
    <property type="nucleotide sequence ID" value="NZ_FWXK01000001.1"/>
</dbReference>
<evidence type="ECO:0000313" key="2">
    <source>
        <dbReference type="EMBL" id="SMC30591.1"/>
    </source>
</evidence>
<gene>
    <name evidence="2" type="ORF">SAMN04487984_0220</name>
</gene>
<dbReference type="Proteomes" id="UP000243884">
    <property type="component" value="Unassembled WGS sequence"/>
</dbReference>
<dbReference type="InterPro" id="IPR023324">
    <property type="entry name" value="BH2638-like_sf"/>
</dbReference>
<dbReference type="AlphaFoldDB" id="A0A1W1Y425"/>
<proteinExistence type="inferred from homology"/>
<dbReference type="NCBIfam" id="NF003353">
    <property type="entry name" value="PRK04387.1"/>
    <property type="match status" value="1"/>
</dbReference>
<dbReference type="Pfam" id="PF05256">
    <property type="entry name" value="UPF0223"/>
    <property type="match status" value="1"/>
</dbReference>
<protein>
    <recommendedName>
        <fullName evidence="1">UPF0223 protein SAMN04487984_0220</fullName>
    </recommendedName>
</protein>
<dbReference type="EMBL" id="FWXK01000001">
    <property type="protein sequence ID" value="SMC30591.1"/>
    <property type="molecule type" value="Genomic_DNA"/>
</dbReference>
<keyword evidence="3" id="KW-1185">Reference proteome</keyword>
<evidence type="ECO:0000256" key="1">
    <source>
        <dbReference type="HAMAP-Rule" id="MF_01041"/>
    </source>
</evidence>
<dbReference type="STRING" id="371602.SAMN04487984_0220"/>